<evidence type="ECO:0000256" key="7">
    <source>
        <dbReference type="ARBA" id="ARBA00022989"/>
    </source>
</evidence>
<reference evidence="11 12" key="1">
    <citation type="journal article" date="2015" name="Stand. Genomic Sci.">
        <title>Genomic Encyclopedia of Bacterial and Archaeal Type Strains, Phase III: the genomes of soil and plant-associated and newly described type strains.</title>
        <authorList>
            <person name="Whitman W.B."/>
            <person name="Woyke T."/>
            <person name="Klenk H.P."/>
            <person name="Zhou Y."/>
            <person name="Lilburn T.G."/>
            <person name="Beck B.J."/>
            <person name="De Vos P."/>
            <person name="Vandamme P."/>
            <person name="Eisen J.A."/>
            <person name="Garrity G."/>
            <person name="Hugenholtz P."/>
            <person name="Kyrpides N.C."/>
        </authorList>
    </citation>
    <scope>NUCLEOTIDE SEQUENCE [LARGE SCALE GENOMIC DNA]</scope>
    <source>
        <strain evidence="11 12">CGMCC 1.2546</strain>
    </source>
</reference>
<dbReference type="AlphaFoldDB" id="A0A562N3P9"/>
<dbReference type="GO" id="GO:0022857">
    <property type="term" value="F:transmembrane transporter activity"/>
    <property type="evidence" value="ECO:0007669"/>
    <property type="project" value="InterPro"/>
</dbReference>
<dbReference type="Proteomes" id="UP000317122">
    <property type="component" value="Unassembled WGS sequence"/>
</dbReference>
<keyword evidence="8 9" id="KW-0472">Membrane</keyword>
<dbReference type="EMBL" id="VLKT01000047">
    <property type="protein sequence ID" value="TWI26774.1"/>
    <property type="molecule type" value="Genomic_DNA"/>
</dbReference>
<sequence length="217" mass="24074">MNFDLTYLLQIAPLLLKGAVVTVQATVLGTLLAAVLGLLLAILNRSRLRIVRYATTAVVLFIRNTPLLIQLFFLFYILPQFGIALPTYLTGVIALGIHYAAYMSEVYRAGITAVPRGQWEAAHALNMPRALVWRRIILPQALPPIIPPLGNYAIAMFKDTPVLATIGILEMLGVALAEANRSYRYYEPLTMVGILFLIFSLFSAVAVRLLEKRYAAR</sequence>
<feature type="transmembrane region" description="Helical" evidence="9">
    <location>
        <begin position="20"/>
        <end position="43"/>
    </location>
</feature>
<dbReference type="InterPro" id="IPR043429">
    <property type="entry name" value="ArtM/GltK/GlnP/TcyL/YhdX-like"/>
</dbReference>
<gene>
    <name evidence="11" type="ORF">IQ26_05842</name>
</gene>
<dbReference type="PROSITE" id="PS50928">
    <property type="entry name" value="ABC_TM1"/>
    <property type="match status" value="1"/>
</dbReference>
<keyword evidence="6" id="KW-0029">Amino-acid transport</keyword>
<evidence type="ECO:0000313" key="11">
    <source>
        <dbReference type="EMBL" id="TWI26774.1"/>
    </source>
</evidence>
<dbReference type="GO" id="GO:0043190">
    <property type="term" value="C:ATP-binding cassette (ABC) transporter complex"/>
    <property type="evidence" value="ECO:0007669"/>
    <property type="project" value="InterPro"/>
</dbReference>
<feature type="transmembrane region" description="Helical" evidence="9">
    <location>
        <begin position="160"/>
        <end position="177"/>
    </location>
</feature>
<comment type="subcellular location">
    <subcellularLocation>
        <location evidence="1">Cell inner membrane</location>
        <topology evidence="1">Multi-pass membrane protein</topology>
    </subcellularLocation>
    <subcellularLocation>
        <location evidence="9">Cell membrane</location>
        <topology evidence="9">Multi-pass membrane protein</topology>
    </subcellularLocation>
</comment>
<evidence type="ECO:0000256" key="6">
    <source>
        <dbReference type="ARBA" id="ARBA00022970"/>
    </source>
</evidence>
<dbReference type="InterPro" id="IPR000515">
    <property type="entry name" value="MetI-like"/>
</dbReference>
<feature type="domain" description="ABC transmembrane type-1" evidence="10">
    <location>
        <begin position="19"/>
        <end position="207"/>
    </location>
</feature>
<feature type="transmembrane region" description="Helical" evidence="9">
    <location>
        <begin position="50"/>
        <end position="77"/>
    </location>
</feature>
<evidence type="ECO:0000256" key="3">
    <source>
        <dbReference type="ARBA" id="ARBA00022448"/>
    </source>
</evidence>
<dbReference type="PANTHER" id="PTHR30614">
    <property type="entry name" value="MEMBRANE COMPONENT OF AMINO ACID ABC TRANSPORTER"/>
    <property type="match status" value="1"/>
</dbReference>
<accession>A0A562N3P9</accession>
<comment type="caution">
    <text evidence="11">The sequence shown here is derived from an EMBL/GenBank/DDBJ whole genome shotgun (WGS) entry which is preliminary data.</text>
</comment>
<dbReference type="NCBIfam" id="TIGR01726">
    <property type="entry name" value="HEQRo_perm_3TM"/>
    <property type="match status" value="1"/>
</dbReference>
<dbReference type="RefSeq" id="WP_145721791.1">
    <property type="nucleotide sequence ID" value="NZ_BSPF01000033.1"/>
</dbReference>
<keyword evidence="5 9" id="KW-0812">Transmembrane</keyword>
<evidence type="ECO:0000256" key="4">
    <source>
        <dbReference type="ARBA" id="ARBA00022475"/>
    </source>
</evidence>
<organism evidence="11 12">
    <name type="scientific">Mesorhizobium tianshanense</name>
    <dbReference type="NCBI Taxonomy" id="39844"/>
    <lineage>
        <taxon>Bacteria</taxon>
        <taxon>Pseudomonadati</taxon>
        <taxon>Pseudomonadota</taxon>
        <taxon>Alphaproteobacteria</taxon>
        <taxon>Hyphomicrobiales</taxon>
        <taxon>Phyllobacteriaceae</taxon>
        <taxon>Mesorhizobium</taxon>
    </lineage>
</organism>
<evidence type="ECO:0000259" key="10">
    <source>
        <dbReference type="PROSITE" id="PS50928"/>
    </source>
</evidence>
<keyword evidence="4" id="KW-1003">Cell membrane</keyword>
<evidence type="ECO:0000313" key="12">
    <source>
        <dbReference type="Proteomes" id="UP000317122"/>
    </source>
</evidence>
<evidence type="ECO:0000256" key="8">
    <source>
        <dbReference type="ARBA" id="ARBA00023136"/>
    </source>
</evidence>
<dbReference type="InterPro" id="IPR010065">
    <property type="entry name" value="AA_ABC_transptr_permease_3TM"/>
</dbReference>
<dbReference type="Pfam" id="PF00528">
    <property type="entry name" value="BPD_transp_1"/>
    <property type="match status" value="1"/>
</dbReference>
<keyword evidence="12" id="KW-1185">Reference proteome</keyword>
<dbReference type="GO" id="GO:0006865">
    <property type="term" value="P:amino acid transport"/>
    <property type="evidence" value="ECO:0007669"/>
    <property type="project" value="UniProtKB-KW"/>
</dbReference>
<dbReference type="SUPFAM" id="SSF161098">
    <property type="entry name" value="MetI-like"/>
    <property type="match status" value="1"/>
</dbReference>
<dbReference type="NCBIfam" id="TIGR03003">
    <property type="entry name" value="ectoine_ehuD"/>
    <property type="match status" value="1"/>
</dbReference>
<dbReference type="OrthoDB" id="9814550at2"/>
<feature type="transmembrane region" description="Helical" evidence="9">
    <location>
        <begin position="83"/>
        <end position="102"/>
    </location>
</feature>
<evidence type="ECO:0000256" key="9">
    <source>
        <dbReference type="RuleBase" id="RU363032"/>
    </source>
</evidence>
<dbReference type="PANTHER" id="PTHR30614:SF0">
    <property type="entry name" value="L-CYSTINE TRANSPORT SYSTEM PERMEASE PROTEIN TCYL"/>
    <property type="match status" value="1"/>
</dbReference>
<keyword evidence="7 9" id="KW-1133">Transmembrane helix</keyword>
<evidence type="ECO:0000256" key="1">
    <source>
        <dbReference type="ARBA" id="ARBA00004429"/>
    </source>
</evidence>
<dbReference type="InterPro" id="IPR035906">
    <property type="entry name" value="MetI-like_sf"/>
</dbReference>
<feature type="transmembrane region" description="Helical" evidence="9">
    <location>
        <begin position="189"/>
        <end position="210"/>
    </location>
</feature>
<name>A0A562N3P9_9HYPH</name>
<comment type="similarity">
    <text evidence="2">Belongs to the binding-protein-dependent transport system permease family. HisMQ subfamily.</text>
</comment>
<evidence type="ECO:0000256" key="5">
    <source>
        <dbReference type="ARBA" id="ARBA00022692"/>
    </source>
</evidence>
<dbReference type="Gene3D" id="1.10.3720.10">
    <property type="entry name" value="MetI-like"/>
    <property type="match status" value="1"/>
</dbReference>
<dbReference type="CDD" id="cd06261">
    <property type="entry name" value="TM_PBP2"/>
    <property type="match status" value="1"/>
</dbReference>
<proteinExistence type="inferred from homology"/>
<keyword evidence="3 9" id="KW-0813">Transport</keyword>
<dbReference type="InterPro" id="IPR014341">
    <property type="entry name" value="Ectoine_EhuD"/>
</dbReference>
<protein>
    <submittedName>
        <fullName evidence="11">Polar amino acid transport system permease protein</fullName>
    </submittedName>
</protein>
<evidence type="ECO:0000256" key="2">
    <source>
        <dbReference type="ARBA" id="ARBA00010072"/>
    </source>
</evidence>